<reference evidence="1" key="1">
    <citation type="submission" date="2019-08" db="EMBL/GenBank/DDBJ databases">
        <authorList>
            <person name="Liu F."/>
        </authorList>
    </citation>
    <scope>NUCLEOTIDE SEQUENCE [LARGE SCALE GENOMIC DNA]</scope>
    <source>
        <strain evidence="1">PA1801</strain>
        <tissue evidence="1">Leaf</tissue>
    </source>
</reference>
<proteinExistence type="predicted"/>
<keyword evidence="1" id="KW-0808">Transferase</keyword>
<name>A0A5B6UG29_9ROSI</name>
<dbReference type="Proteomes" id="UP000325315">
    <property type="component" value="Unassembled WGS sequence"/>
</dbReference>
<dbReference type="EMBL" id="SMMG02000012">
    <property type="protein sequence ID" value="KAA3455484.1"/>
    <property type="molecule type" value="Genomic_DNA"/>
</dbReference>
<dbReference type="OrthoDB" id="1110051at2759"/>
<protein>
    <submittedName>
        <fullName evidence="1">Reverse transcriptase</fullName>
    </submittedName>
</protein>
<dbReference type="SUPFAM" id="SSF56219">
    <property type="entry name" value="DNase I-like"/>
    <property type="match status" value="1"/>
</dbReference>
<dbReference type="PANTHER" id="PTHR33710:SF62">
    <property type="entry name" value="DUF4283 DOMAIN PROTEIN"/>
    <property type="match status" value="1"/>
</dbReference>
<dbReference type="AlphaFoldDB" id="A0A5B6UG29"/>
<evidence type="ECO:0000313" key="1">
    <source>
        <dbReference type="EMBL" id="KAA3455484.1"/>
    </source>
</evidence>
<organism evidence="1 2">
    <name type="scientific">Gossypium australe</name>
    <dbReference type="NCBI Taxonomy" id="47621"/>
    <lineage>
        <taxon>Eukaryota</taxon>
        <taxon>Viridiplantae</taxon>
        <taxon>Streptophyta</taxon>
        <taxon>Embryophyta</taxon>
        <taxon>Tracheophyta</taxon>
        <taxon>Spermatophyta</taxon>
        <taxon>Magnoliopsida</taxon>
        <taxon>eudicotyledons</taxon>
        <taxon>Gunneridae</taxon>
        <taxon>Pentapetalae</taxon>
        <taxon>rosids</taxon>
        <taxon>malvids</taxon>
        <taxon>Malvales</taxon>
        <taxon>Malvaceae</taxon>
        <taxon>Malvoideae</taxon>
        <taxon>Gossypium</taxon>
    </lineage>
</organism>
<accession>A0A5B6UG29</accession>
<comment type="caution">
    <text evidence="1">The sequence shown here is derived from an EMBL/GenBank/DDBJ whole genome shotgun (WGS) entry which is preliminary data.</text>
</comment>
<sequence>MKSISWNVCGLGSLRATRRLRYFLKQQNPRMVFLMKTKIDKQRIERVRRGCGFLNGIEVSADGSRGGLCLAWKEALDVTLRSLSKNHIDVMIKEENSNLEWRFTGFYGSPYFNGKSESWNLLRKLGEDQSQPWLVKGDFNEIMYTFEKSGGVPREDKRMEAFREVLEECQLEDIGYSGVWFTWEKGNFANNNIRKRLDRGVAIDKWRSLFPTHKIFHLPHSISDHCPLLLNTEDENTQVGNTHFKFEAWWITEELLEKEIRDCWESKYRPNLRETEEATIKLRCSIKVKRAGLKKKLTKELEELMAKDSDDDTIVRIISTRVDLNMEIDRDEIYWE</sequence>
<dbReference type="Gene3D" id="3.60.10.10">
    <property type="entry name" value="Endonuclease/exonuclease/phosphatase"/>
    <property type="match status" value="1"/>
</dbReference>
<dbReference type="GO" id="GO:0003964">
    <property type="term" value="F:RNA-directed DNA polymerase activity"/>
    <property type="evidence" value="ECO:0007669"/>
    <property type="project" value="UniProtKB-KW"/>
</dbReference>
<gene>
    <name evidence="1" type="ORF">EPI10_018506</name>
</gene>
<keyword evidence="2" id="KW-1185">Reference proteome</keyword>
<dbReference type="InterPro" id="IPR036691">
    <property type="entry name" value="Endo/exonu/phosph_ase_sf"/>
</dbReference>
<dbReference type="PANTHER" id="PTHR33710">
    <property type="entry name" value="BNAC02G09200D PROTEIN"/>
    <property type="match status" value="1"/>
</dbReference>
<keyword evidence="1" id="KW-0695">RNA-directed DNA polymerase</keyword>
<keyword evidence="1" id="KW-0548">Nucleotidyltransferase</keyword>
<evidence type="ECO:0000313" key="2">
    <source>
        <dbReference type="Proteomes" id="UP000325315"/>
    </source>
</evidence>